<evidence type="ECO:0000313" key="3">
    <source>
        <dbReference type="Proteomes" id="UP001054837"/>
    </source>
</evidence>
<dbReference type="EMBL" id="BPLQ01005166">
    <property type="protein sequence ID" value="GIY13055.1"/>
    <property type="molecule type" value="Genomic_DNA"/>
</dbReference>
<dbReference type="AlphaFoldDB" id="A0AAV4QY53"/>
<feature type="region of interest" description="Disordered" evidence="1">
    <location>
        <begin position="75"/>
        <end position="106"/>
    </location>
</feature>
<dbReference type="Proteomes" id="UP001054837">
    <property type="component" value="Unassembled WGS sequence"/>
</dbReference>
<evidence type="ECO:0000256" key="1">
    <source>
        <dbReference type="SAM" id="MobiDB-lite"/>
    </source>
</evidence>
<protein>
    <submittedName>
        <fullName evidence="2">Uncharacterized protein</fullName>
    </submittedName>
</protein>
<proteinExistence type="predicted"/>
<comment type="caution">
    <text evidence="2">The sequence shown here is derived from an EMBL/GenBank/DDBJ whole genome shotgun (WGS) entry which is preliminary data.</text>
</comment>
<sequence length="106" mass="11816">MTGTKASPAISGSLNFTSLHTLPLRVPFQRTQEQPLVFQQGPATETISLCHFLSIELLNPIECWNTFEIDPPFLTDRRKKRKGGGSGPLNCYLGNKRDFPNGRLSI</sequence>
<gene>
    <name evidence="2" type="ORF">CDAR_96731</name>
</gene>
<organism evidence="2 3">
    <name type="scientific">Caerostris darwini</name>
    <dbReference type="NCBI Taxonomy" id="1538125"/>
    <lineage>
        <taxon>Eukaryota</taxon>
        <taxon>Metazoa</taxon>
        <taxon>Ecdysozoa</taxon>
        <taxon>Arthropoda</taxon>
        <taxon>Chelicerata</taxon>
        <taxon>Arachnida</taxon>
        <taxon>Araneae</taxon>
        <taxon>Araneomorphae</taxon>
        <taxon>Entelegynae</taxon>
        <taxon>Araneoidea</taxon>
        <taxon>Araneidae</taxon>
        <taxon>Caerostris</taxon>
    </lineage>
</organism>
<accession>A0AAV4QY53</accession>
<evidence type="ECO:0000313" key="2">
    <source>
        <dbReference type="EMBL" id="GIY13055.1"/>
    </source>
</evidence>
<reference evidence="2 3" key="1">
    <citation type="submission" date="2021-06" db="EMBL/GenBank/DDBJ databases">
        <title>Caerostris darwini draft genome.</title>
        <authorList>
            <person name="Kono N."/>
            <person name="Arakawa K."/>
        </authorList>
    </citation>
    <scope>NUCLEOTIDE SEQUENCE [LARGE SCALE GENOMIC DNA]</scope>
</reference>
<keyword evidence="3" id="KW-1185">Reference proteome</keyword>
<name>A0AAV4QY53_9ARAC</name>